<accession>A0A7C5M445</accession>
<dbReference type="EMBL" id="DRMJ01000441">
    <property type="protein sequence ID" value="HHL43635.1"/>
    <property type="molecule type" value="Genomic_DNA"/>
</dbReference>
<gene>
    <name evidence="2" type="ORF">ENJ42_08460</name>
</gene>
<dbReference type="Gene3D" id="3.50.50.60">
    <property type="entry name" value="FAD/NAD(P)-binding domain"/>
    <property type="match status" value="1"/>
</dbReference>
<dbReference type="InterPro" id="IPR036188">
    <property type="entry name" value="FAD/NAD-bd_sf"/>
</dbReference>
<dbReference type="SUPFAM" id="SSF51905">
    <property type="entry name" value="FAD/NAD(P)-binding domain"/>
    <property type="match status" value="1"/>
</dbReference>
<dbReference type="GO" id="GO:0071949">
    <property type="term" value="F:FAD binding"/>
    <property type="evidence" value="ECO:0007669"/>
    <property type="project" value="InterPro"/>
</dbReference>
<feature type="domain" description="FAD-binding" evidence="1">
    <location>
        <begin position="5"/>
        <end position="65"/>
    </location>
</feature>
<name>A0A7C5M445_9PROT</name>
<dbReference type="AlphaFoldDB" id="A0A7C5M445"/>
<proteinExistence type="predicted"/>
<evidence type="ECO:0000259" key="1">
    <source>
        <dbReference type="Pfam" id="PF01494"/>
    </source>
</evidence>
<sequence>MKTDFDILIVGGGLVGLTAALACEQVGFKVGVIDIAAPSDQLEQTHDGRASAIATASFRMMRALG</sequence>
<dbReference type="Proteomes" id="UP000885830">
    <property type="component" value="Unassembled WGS sequence"/>
</dbReference>
<comment type="caution">
    <text evidence="2">The sequence shown here is derived from an EMBL/GenBank/DDBJ whole genome shotgun (WGS) entry which is preliminary data.</text>
</comment>
<dbReference type="InterPro" id="IPR002938">
    <property type="entry name" value="FAD-bd"/>
</dbReference>
<feature type="non-terminal residue" evidence="2">
    <location>
        <position position="65"/>
    </location>
</feature>
<reference evidence="2" key="1">
    <citation type="journal article" date="2020" name="mSystems">
        <title>Genome- and Community-Level Interaction Insights into Carbon Utilization and Element Cycling Functions of Hydrothermarchaeota in Hydrothermal Sediment.</title>
        <authorList>
            <person name="Zhou Z."/>
            <person name="Liu Y."/>
            <person name="Xu W."/>
            <person name="Pan J."/>
            <person name="Luo Z.H."/>
            <person name="Li M."/>
        </authorList>
    </citation>
    <scope>NUCLEOTIDE SEQUENCE [LARGE SCALE GENOMIC DNA]</scope>
    <source>
        <strain evidence="2">HyVt-485</strain>
    </source>
</reference>
<protein>
    <submittedName>
        <fullName evidence="2">FAD-binding protein</fullName>
    </submittedName>
</protein>
<dbReference type="PROSITE" id="PS51257">
    <property type="entry name" value="PROKAR_LIPOPROTEIN"/>
    <property type="match status" value="1"/>
</dbReference>
<evidence type="ECO:0000313" key="2">
    <source>
        <dbReference type="EMBL" id="HHL43635.1"/>
    </source>
</evidence>
<dbReference type="Pfam" id="PF01494">
    <property type="entry name" value="FAD_binding_3"/>
    <property type="match status" value="1"/>
</dbReference>
<organism evidence="2">
    <name type="scientific">Hellea balneolensis</name>
    <dbReference type="NCBI Taxonomy" id="287478"/>
    <lineage>
        <taxon>Bacteria</taxon>
        <taxon>Pseudomonadati</taxon>
        <taxon>Pseudomonadota</taxon>
        <taxon>Alphaproteobacteria</taxon>
        <taxon>Maricaulales</taxon>
        <taxon>Robiginitomaculaceae</taxon>
        <taxon>Hellea</taxon>
    </lineage>
</organism>